<protein>
    <recommendedName>
        <fullName evidence="4">SAP domain-containing protein</fullName>
    </recommendedName>
</protein>
<feature type="compositionally biased region" description="Polar residues" evidence="2">
    <location>
        <begin position="120"/>
        <end position="135"/>
    </location>
</feature>
<feature type="region of interest" description="Disordered" evidence="2">
    <location>
        <begin position="113"/>
        <end position="136"/>
    </location>
</feature>
<gene>
    <name evidence="5" type="ORF">PPROV_000120300</name>
</gene>
<dbReference type="Gene3D" id="1.10.720.30">
    <property type="entry name" value="SAP domain"/>
    <property type="match status" value="1"/>
</dbReference>
<accession>A0A830H5I5</accession>
<evidence type="ECO:0000313" key="5">
    <source>
        <dbReference type="EMBL" id="GHP02446.1"/>
    </source>
</evidence>
<proteinExistence type="predicted"/>
<dbReference type="EMBL" id="BNJQ01000003">
    <property type="protein sequence ID" value="GHP02446.1"/>
    <property type="molecule type" value="Genomic_DNA"/>
</dbReference>
<evidence type="ECO:0000313" key="6">
    <source>
        <dbReference type="Proteomes" id="UP000660262"/>
    </source>
</evidence>
<feature type="compositionally biased region" description="Basic and acidic residues" evidence="2">
    <location>
        <begin position="698"/>
        <end position="708"/>
    </location>
</feature>
<dbReference type="Proteomes" id="UP000660262">
    <property type="component" value="Unassembled WGS sequence"/>
</dbReference>
<feature type="region of interest" description="Disordered" evidence="2">
    <location>
        <begin position="655"/>
        <end position="708"/>
    </location>
</feature>
<feature type="domain" description="SAP" evidence="4">
    <location>
        <begin position="544"/>
        <end position="578"/>
    </location>
</feature>
<keyword evidence="3" id="KW-0812">Transmembrane</keyword>
<keyword evidence="3" id="KW-1133">Transmembrane helix</keyword>
<evidence type="ECO:0000256" key="2">
    <source>
        <dbReference type="SAM" id="MobiDB-lite"/>
    </source>
</evidence>
<feature type="transmembrane region" description="Helical" evidence="3">
    <location>
        <begin position="178"/>
        <end position="200"/>
    </location>
</feature>
<organism evidence="5 6">
    <name type="scientific">Pycnococcus provasolii</name>
    <dbReference type="NCBI Taxonomy" id="41880"/>
    <lineage>
        <taxon>Eukaryota</taxon>
        <taxon>Viridiplantae</taxon>
        <taxon>Chlorophyta</taxon>
        <taxon>Pseudoscourfieldiophyceae</taxon>
        <taxon>Pseudoscourfieldiales</taxon>
        <taxon>Pycnococcaceae</taxon>
        <taxon>Pycnococcus</taxon>
    </lineage>
</organism>
<feature type="coiled-coil region" evidence="1">
    <location>
        <begin position="370"/>
        <end position="539"/>
    </location>
</feature>
<evidence type="ECO:0000256" key="1">
    <source>
        <dbReference type="SAM" id="Coils"/>
    </source>
</evidence>
<evidence type="ECO:0000256" key="3">
    <source>
        <dbReference type="SAM" id="Phobius"/>
    </source>
</evidence>
<comment type="caution">
    <text evidence="5">The sequence shown here is derived from an EMBL/GenBank/DDBJ whole genome shotgun (WGS) entry which is preliminary data.</text>
</comment>
<feature type="transmembrane region" description="Helical" evidence="3">
    <location>
        <begin position="146"/>
        <end position="166"/>
    </location>
</feature>
<sequence>MPPLVLIRGDRFVASPRLPSRARAHSRVEGRLGGLGLPRASSLLPLRATDSDSDLLSDLPVDESAVDLGEAVDHDLVAAAIAEADAAATAEAEQGENVTLDEDVTEAIATAEEALEDTPGSGSDYSSTNDGSNSLPEKITTGTIGVIGYVGAGAGISVAFGIASAAKKAASSLPGGDVLVVTALIVGLGAAGVSLANVFGTDEGRQKVSSWILTNATADATARNAGKLSDDDDDASESTALVSTERAALQTELTAETLAIIEEETELADGGARLITDAPRLAGKLATNYVKRLEVALIDCRLLTRRVESLEEALEEADREAADAQGTLRQRETEVRLRKSEAISLRVEFDSLQKRLTSAQANLDSVRMYQDRLERQADEAASEIASLTDKLRAAEAANQDTTRMREELEQLNASAVEAEGKLMQAEESVDDLATKAELNATELARLEEAETAASRTASEAQSEAAAALSRAVAAEARAENLAKQLDDLEHQAEVAQREMEETRRQVEAAASSTDTNASMEAVIEEAEAETRKMQDTKKSGLPALSRMRKAELVAECTERGIDASGTVPVLRARLRQARNGGSVGRGGRGVVLPLKVARDANGGSSAHNKDRHASKQREADERTSGYADAQLLVSTAEEHDEDAIWAAAAAAAAAEESEIAGGEDLQATRQRETEERARTYAESKGQDFWLPEDNVAADNDKKDLDLDR</sequence>
<keyword evidence="3" id="KW-0472">Membrane</keyword>
<name>A0A830H5I5_9CHLO</name>
<feature type="region of interest" description="Disordered" evidence="2">
    <location>
        <begin position="598"/>
        <end position="626"/>
    </location>
</feature>
<keyword evidence="6" id="KW-1185">Reference proteome</keyword>
<evidence type="ECO:0000259" key="4">
    <source>
        <dbReference type="SMART" id="SM00513"/>
    </source>
</evidence>
<feature type="coiled-coil region" evidence="1">
    <location>
        <begin position="293"/>
        <end position="334"/>
    </location>
</feature>
<dbReference type="AlphaFoldDB" id="A0A830H5I5"/>
<dbReference type="InterPro" id="IPR036361">
    <property type="entry name" value="SAP_dom_sf"/>
</dbReference>
<dbReference type="InterPro" id="IPR003034">
    <property type="entry name" value="SAP_dom"/>
</dbReference>
<dbReference type="SMART" id="SM00513">
    <property type="entry name" value="SAP"/>
    <property type="match status" value="1"/>
</dbReference>
<keyword evidence="1" id="KW-0175">Coiled coil</keyword>
<feature type="compositionally biased region" description="Basic and acidic residues" evidence="2">
    <location>
        <begin position="607"/>
        <end position="623"/>
    </location>
</feature>
<feature type="compositionally biased region" description="Basic and acidic residues" evidence="2">
    <location>
        <begin position="669"/>
        <end position="685"/>
    </location>
</feature>
<reference evidence="5" key="1">
    <citation type="submission" date="2020-10" db="EMBL/GenBank/DDBJ databases">
        <title>Unveiling of a novel bifunctional photoreceptor, Dualchrome1, isolated from a cosmopolitan green alga.</title>
        <authorList>
            <person name="Suzuki S."/>
            <person name="Kawachi M."/>
        </authorList>
    </citation>
    <scope>NUCLEOTIDE SEQUENCE</scope>
    <source>
        <strain evidence="5">NIES 2893</strain>
    </source>
</reference>